<feature type="compositionally biased region" description="Polar residues" evidence="1">
    <location>
        <begin position="505"/>
        <end position="520"/>
    </location>
</feature>
<feature type="compositionally biased region" description="Basic and acidic residues" evidence="1">
    <location>
        <begin position="597"/>
        <end position="607"/>
    </location>
</feature>
<evidence type="ECO:0000313" key="2">
    <source>
        <dbReference type="EMBL" id="EGG09257.1"/>
    </source>
</evidence>
<feature type="region of interest" description="Disordered" evidence="1">
    <location>
        <begin position="876"/>
        <end position="945"/>
    </location>
</feature>
<protein>
    <submittedName>
        <fullName evidence="2">Uncharacterized protein</fullName>
    </submittedName>
</protein>
<feature type="compositionally biased region" description="Low complexity" evidence="1">
    <location>
        <begin position="17"/>
        <end position="29"/>
    </location>
</feature>
<feature type="region of interest" description="Disordered" evidence="1">
    <location>
        <begin position="129"/>
        <end position="260"/>
    </location>
</feature>
<organism evidence="3">
    <name type="scientific">Melampsora larici-populina (strain 98AG31 / pathotype 3-4-7)</name>
    <name type="common">Poplar leaf rust fungus</name>
    <dbReference type="NCBI Taxonomy" id="747676"/>
    <lineage>
        <taxon>Eukaryota</taxon>
        <taxon>Fungi</taxon>
        <taxon>Dikarya</taxon>
        <taxon>Basidiomycota</taxon>
        <taxon>Pucciniomycotina</taxon>
        <taxon>Pucciniomycetes</taxon>
        <taxon>Pucciniales</taxon>
        <taxon>Melampsoraceae</taxon>
        <taxon>Melampsora</taxon>
    </lineage>
</organism>
<feature type="compositionally biased region" description="Basic and acidic residues" evidence="1">
    <location>
        <begin position="652"/>
        <end position="661"/>
    </location>
</feature>
<feature type="region of interest" description="Disordered" evidence="1">
    <location>
        <begin position="393"/>
        <end position="427"/>
    </location>
</feature>
<dbReference type="KEGG" id="mlr:MELLADRAFT_96388"/>
<keyword evidence="3" id="KW-1185">Reference proteome</keyword>
<feature type="compositionally biased region" description="Low complexity" evidence="1">
    <location>
        <begin position="892"/>
        <end position="905"/>
    </location>
</feature>
<feature type="compositionally biased region" description="Acidic residues" evidence="1">
    <location>
        <begin position="568"/>
        <end position="577"/>
    </location>
</feature>
<evidence type="ECO:0000256" key="1">
    <source>
        <dbReference type="SAM" id="MobiDB-lite"/>
    </source>
</evidence>
<dbReference type="Proteomes" id="UP000001072">
    <property type="component" value="Unassembled WGS sequence"/>
</dbReference>
<feature type="region of interest" description="Disordered" evidence="1">
    <location>
        <begin position="505"/>
        <end position="759"/>
    </location>
</feature>
<feature type="region of interest" description="Disordered" evidence="1">
    <location>
        <begin position="1"/>
        <end position="52"/>
    </location>
</feature>
<dbReference type="RefSeq" id="XP_007407617.1">
    <property type="nucleotide sequence ID" value="XM_007407555.1"/>
</dbReference>
<gene>
    <name evidence="2" type="ORF">MELLADRAFT_96388</name>
</gene>
<dbReference type="PANTHER" id="PTHR48125">
    <property type="entry name" value="LP07818P1"/>
    <property type="match status" value="1"/>
</dbReference>
<feature type="compositionally biased region" description="Acidic residues" evidence="1">
    <location>
        <begin position="625"/>
        <end position="634"/>
    </location>
</feature>
<feature type="compositionally biased region" description="Basic and acidic residues" evidence="1">
    <location>
        <begin position="209"/>
        <end position="223"/>
    </location>
</feature>
<dbReference type="GeneID" id="18937583"/>
<dbReference type="STRING" id="747676.F4REL3"/>
<dbReference type="PANTHER" id="PTHR48125:SF12">
    <property type="entry name" value="AT HOOK TRANSCRIPTION FACTOR FAMILY-RELATED"/>
    <property type="match status" value="1"/>
</dbReference>
<dbReference type="InParanoid" id="F4REL3"/>
<feature type="compositionally biased region" description="Polar residues" evidence="1">
    <location>
        <begin position="393"/>
        <end position="407"/>
    </location>
</feature>
<name>F4REL3_MELLP</name>
<dbReference type="EMBL" id="GL883098">
    <property type="protein sequence ID" value="EGG09257.1"/>
    <property type="molecule type" value="Genomic_DNA"/>
</dbReference>
<accession>F4REL3</accession>
<feature type="compositionally biased region" description="Polar residues" evidence="1">
    <location>
        <begin position="717"/>
        <end position="727"/>
    </location>
</feature>
<dbReference type="HOGENOM" id="CLU_254859_0_0_1"/>
<feature type="compositionally biased region" description="Polar residues" evidence="1">
    <location>
        <begin position="160"/>
        <end position="182"/>
    </location>
</feature>
<feature type="compositionally biased region" description="Polar residues" evidence="1">
    <location>
        <begin position="30"/>
        <end position="49"/>
    </location>
</feature>
<feature type="compositionally biased region" description="Basic and acidic residues" evidence="1">
    <location>
        <begin position="670"/>
        <end position="683"/>
    </location>
</feature>
<feature type="compositionally biased region" description="Polar residues" evidence="1">
    <location>
        <begin position="929"/>
        <end position="945"/>
    </location>
</feature>
<sequence>MSEPSQADSTEEESESDAAPQAPSPTTTPLNRSNQTSRHQTPALRNSQAETRKGEVAWVTVEQYEAILEEKLGWLTQQIKHKNISLSVYDIFQEAANRVQEELDRLRNGTFENDPDSLVQVILPPKRSANSLGKQRAPPQASPKPTSGSSKELRRPPEIETSTSANSLGKRQGSPEATSGSSKELRRPPGIETSTSKSRKVSGSNTPEPRPKLPREAKKRGELSRVASGSADYRPPLRRRSPRRATKSLSPPPVYTPNPATSAANVNALFAKVSNNIVEYSRSPSSIPVMVEDDSNTFYKFFRTPFEHPPRDQPLDSPLVNYVTEAWDTAMPSDRFRREFLRSGFNAYQLIFSWFAGVRRDPRWTASDTMAMMDRFEALLKLLKLSVVPFGTVQQEPQRSPSPTPSAQGRMEDPPPECMEDPPPMLNPMPTYLEEVLSEIETIALEPSNIPAGQPDGEFHDYFRGPFFPTEPYEDDKLWDQACDKPFEAKLRGALVLLKKAVLPSTTHPGDTSRNNSTANAHAPHPGFNETTVNPGTLPQTTPQQPPDPPNTSTSNAGAPHPGSNEDTVVDPDEDPLEGNAGTLPQTSPPEPPEEQGTDKDQAEDQRNTSTSNAGAPHPGSNEDTVVDPDEDPLEGNLGTLPQTTPQQPPGTDKEQAEDHPPQTTSQNTPEKKAPDKDQDKENLPPTPSRKTPERAGNPPASNLPLPAQILSVAPGPSNSPARSSPTRVPLFNPASTNSQPSPTLRQPSPSTTYPKPIPDSLEAVLSDIETLAEKTTLPVAERDSEFHELFRHSFRPKEPYEDHELWDQVDVILNARIGPDVLPRTLHRGQYGIDGLFRHWLAPIRALRGWDAHCDQSVEAKLRGVVALLKRKVKPPQVAPPGVDPRLLEPSTSSQQSSSQSTSTLMPLKRPIEANSQVTPDPKKTKLDSSTGHSQDEQVPQSVQEPAPTGLWMMAQSPLFGLTSASIEANKLVTQDVPQVYRAAINLLFWRKQGINLPAKPPVQEAEAFGVKNKLSVTKWLAKNPNSLLVRSAGEAPWHRPDIFNFTLPDYELATTMDATAQTSYVHEILGLFYSPGAKRINQAVRMIVAAVTFARMDTNELPVDYTLPEVQFPNQNIGQCLQAAHHFKSLHETKQQTQTVAECMEVMSGMVNRLYTVFEAVASLQAKFHHALHLSQTPADRHDQLLSEYEAMTETLGTGSIPSHVLGPLVAFLVSGVKGLMIFPHDKGRYGPVKLSHFLVLVNEMHGQAPIEEPIWKYTQKYILETMEKIFFPTGFDPSNLNDVEWDEHELSKFQLAKALEVDLYNFCVNRQKFSGGEIYKDGLFDLPDIEVGKDLNKKKK</sequence>
<proteinExistence type="predicted"/>
<dbReference type="VEuPathDB" id="FungiDB:MELLADRAFT_96388"/>
<feature type="compositionally biased region" description="Basic residues" evidence="1">
    <location>
        <begin position="236"/>
        <end position="246"/>
    </location>
</feature>
<feature type="compositionally biased region" description="Polar residues" evidence="1">
    <location>
        <begin position="734"/>
        <end position="754"/>
    </location>
</feature>
<evidence type="ECO:0000313" key="3">
    <source>
        <dbReference type="Proteomes" id="UP000001072"/>
    </source>
</evidence>
<feature type="compositionally biased region" description="Polar residues" evidence="1">
    <location>
        <begin position="192"/>
        <end position="207"/>
    </location>
</feature>
<reference evidence="3" key="1">
    <citation type="journal article" date="2011" name="Proc. Natl. Acad. Sci. U.S.A.">
        <title>Obligate biotrophy features unraveled by the genomic analysis of rust fungi.</title>
        <authorList>
            <person name="Duplessis S."/>
            <person name="Cuomo C.A."/>
            <person name="Lin Y.-C."/>
            <person name="Aerts A."/>
            <person name="Tisserant E."/>
            <person name="Veneault-Fourrey C."/>
            <person name="Joly D.L."/>
            <person name="Hacquard S."/>
            <person name="Amselem J."/>
            <person name="Cantarel B.L."/>
            <person name="Chiu R."/>
            <person name="Coutinho P.M."/>
            <person name="Feau N."/>
            <person name="Field M."/>
            <person name="Frey P."/>
            <person name="Gelhaye E."/>
            <person name="Goldberg J."/>
            <person name="Grabherr M.G."/>
            <person name="Kodira C.D."/>
            <person name="Kohler A."/>
            <person name="Kuees U."/>
            <person name="Lindquist E.A."/>
            <person name="Lucas S.M."/>
            <person name="Mago R."/>
            <person name="Mauceli E."/>
            <person name="Morin E."/>
            <person name="Murat C."/>
            <person name="Pangilinan J.L."/>
            <person name="Park R."/>
            <person name="Pearson M."/>
            <person name="Quesneville H."/>
            <person name="Rouhier N."/>
            <person name="Sakthikumar S."/>
            <person name="Salamov A.A."/>
            <person name="Schmutz J."/>
            <person name="Selles B."/>
            <person name="Shapiro H."/>
            <person name="Tanguay P."/>
            <person name="Tuskan G.A."/>
            <person name="Henrissat B."/>
            <person name="Van de Peer Y."/>
            <person name="Rouze P."/>
            <person name="Ellis J.G."/>
            <person name="Dodds P.N."/>
            <person name="Schein J.E."/>
            <person name="Zhong S."/>
            <person name="Hamelin R.C."/>
            <person name="Grigoriev I.V."/>
            <person name="Szabo L.J."/>
            <person name="Martin F."/>
        </authorList>
    </citation>
    <scope>NUCLEOTIDE SEQUENCE [LARGE SCALE GENOMIC DNA]</scope>
    <source>
        <strain evidence="3">98AG31 / pathotype 3-4-7</strain>
    </source>
</reference>